<dbReference type="Proteomes" id="UP001310890">
    <property type="component" value="Unassembled WGS sequence"/>
</dbReference>
<evidence type="ECO:0000256" key="6">
    <source>
        <dbReference type="PIRSR" id="PIRSR601382-2"/>
    </source>
</evidence>
<dbReference type="AlphaFoldDB" id="A0AAN7YN96"/>
<protein>
    <recommendedName>
        <fullName evidence="7">alpha-1,2-Mannosidase</fullName>
        <ecNumber evidence="7">3.2.1.-</ecNumber>
    </recommendedName>
</protein>
<organism evidence="8 9">
    <name type="scientific">Meristemomyces frigidus</name>
    <dbReference type="NCBI Taxonomy" id="1508187"/>
    <lineage>
        <taxon>Eukaryota</taxon>
        <taxon>Fungi</taxon>
        <taxon>Dikarya</taxon>
        <taxon>Ascomycota</taxon>
        <taxon>Pezizomycotina</taxon>
        <taxon>Dothideomycetes</taxon>
        <taxon>Dothideomycetidae</taxon>
        <taxon>Mycosphaerellales</taxon>
        <taxon>Teratosphaeriaceae</taxon>
        <taxon>Meristemomyces</taxon>
    </lineage>
</organism>
<feature type="active site" description="Proton donor" evidence="5">
    <location>
        <position position="425"/>
    </location>
</feature>
<gene>
    <name evidence="8" type="ORF">LTR62_005720</name>
</gene>
<dbReference type="PRINTS" id="PR00747">
    <property type="entry name" value="GLYHDRLASE47"/>
</dbReference>
<dbReference type="EMBL" id="JAVRRL010000048">
    <property type="protein sequence ID" value="KAK5110528.1"/>
    <property type="molecule type" value="Genomic_DNA"/>
</dbReference>
<evidence type="ECO:0000313" key="8">
    <source>
        <dbReference type="EMBL" id="KAK5110528.1"/>
    </source>
</evidence>
<evidence type="ECO:0000256" key="1">
    <source>
        <dbReference type="ARBA" id="ARBA00004240"/>
    </source>
</evidence>
<dbReference type="GO" id="GO:0005509">
    <property type="term" value="F:calcium ion binding"/>
    <property type="evidence" value="ECO:0007669"/>
    <property type="project" value="InterPro"/>
</dbReference>
<name>A0AAN7YN96_9PEZI</name>
<keyword evidence="7" id="KW-0378">Hydrolase</keyword>
<dbReference type="GO" id="GO:0036503">
    <property type="term" value="P:ERAD pathway"/>
    <property type="evidence" value="ECO:0007669"/>
    <property type="project" value="UniProtKB-ARBA"/>
</dbReference>
<dbReference type="GO" id="GO:0005975">
    <property type="term" value="P:carbohydrate metabolic process"/>
    <property type="evidence" value="ECO:0007669"/>
    <property type="project" value="InterPro"/>
</dbReference>
<evidence type="ECO:0000256" key="4">
    <source>
        <dbReference type="ARBA" id="ARBA00023180"/>
    </source>
</evidence>
<evidence type="ECO:0000256" key="7">
    <source>
        <dbReference type="RuleBase" id="RU361193"/>
    </source>
</evidence>
<dbReference type="InterPro" id="IPR001382">
    <property type="entry name" value="Glyco_hydro_47"/>
</dbReference>
<reference evidence="8" key="1">
    <citation type="submission" date="2023-08" db="EMBL/GenBank/DDBJ databases">
        <title>Black Yeasts Isolated from many extreme environments.</title>
        <authorList>
            <person name="Coleine C."/>
            <person name="Stajich J.E."/>
            <person name="Selbmann L."/>
        </authorList>
    </citation>
    <scope>NUCLEOTIDE SEQUENCE</scope>
    <source>
        <strain evidence="8">CCFEE 5401</strain>
    </source>
</reference>
<dbReference type="SUPFAM" id="SSF48225">
    <property type="entry name" value="Seven-hairpin glycosidases"/>
    <property type="match status" value="1"/>
</dbReference>
<dbReference type="Gene3D" id="1.50.10.10">
    <property type="match status" value="1"/>
</dbReference>
<feature type="active site" evidence="5">
    <location>
        <position position="449"/>
    </location>
</feature>
<dbReference type="InterPro" id="IPR036026">
    <property type="entry name" value="Seven-hairpin_glycosidases"/>
</dbReference>
<dbReference type="EC" id="3.2.1.-" evidence="7"/>
<comment type="similarity">
    <text evidence="2 7">Belongs to the glycosyl hydrolase 47 family.</text>
</comment>
<dbReference type="GO" id="GO:0004571">
    <property type="term" value="F:mannosyl-oligosaccharide 1,2-alpha-mannosidase activity"/>
    <property type="evidence" value="ECO:0007669"/>
    <property type="project" value="InterPro"/>
</dbReference>
<sequence length="1091" mass="119072">MTDEEIGRLRDDTRHLFYHGYDNYMVHAFPEDELKPISCQPQIRNRENPADIGLNDVLGNYSVTLIDSLSTLAILASDEDQKHAGYALKEFQSSVKALVGLYGDGSKDESGKSNCGSRACGFDLDSKVQVFETNIRGVGGLLSAHSFAVGHLPIRGYESKPDGYGVIKWKGGFKYDGQLLRLASDLASRLLPAFETATGLPYPRVNLRHGIPFYRDSEAGVCRLDGTSSDPREITETCSAGAGSLILEFATLSRLTGDMQFENLAKRAFWAVWERRSPLGLIGGGIDAESGQWTLPPLAGIGAGIDSFFEYALKSHILLSGLPYPEPYNTTTMLPDAYHDPASFLTTWQHAHTAVKRHIYRPATVSQHPYYAQSDLLTGAPRYTWIDNLSAYYPGLLALAGEVEEAIEAHLTYTALWTRYAALPERWIAGGHTGSAIDPSFKHWAGRPEFIESTWYLYQSTRDPWFLHVGEMTLRDIRRRCWTPCGWAALSDVGTGEQMDRMESFFLGETAKYLYLLFTPEHPLNTMDGAVVFTTEGHPLFIPPHIRDKERARDSGRATRTKAQDEETEIQIPAPIPTCPAPLLPMPLTVSNVANRQDLFHAAALAQLHLVPVNPARSASLTEPGPDGPGISLADVRSPSNYTFYPWTLPHGLIPSKGTSSPMRSSVVSTLTFPNLALGEAGSGGRMAAPGMVAMGALQKVLDGVFVNSLSNIRLNMVQESRRLLPATPAGMTVDSSAAQFGQEFRIHGIANWALGRDEKVMVSREALAKVSPVDPHFTRVKDLEMVDLVLDSWVAAGGAEERDGQYVGVEHVKAEQVVDVMWSEEEDVETELENFLENGTLADGGGLWNNLEALLTSILSPTASFSGTTSSDTADRSTPSRQLTRYTIPAILPTGIGAVPLPASLENSLDPHSAPLGQLPLISIYYLESTLCSYRLPLHIAKTYNILILMRGECSFADKLANIPSFTPGPEALQLVIVISTPESRSDSEKNGDGDALIRPVLDEVQRSPSGLERREGIAMVMVQGDEGTVAVLRGAVKTFGRFEGEDGFVVEETSRRGVLGGKLGSAGSGVKRRFWFESMGVPIGNLIVV</sequence>
<dbReference type="InterPro" id="IPR044674">
    <property type="entry name" value="EDEM1/2/3"/>
</dbReference>
<evidence type="ECO:0000256" key="5">
    <source>
        <dbReference type="PIRSR" id="PIRSR601382-1"/>
    </source>
</evidence>
<feature type="binding site" evidence="6">
    <location>
        <position position="535"/>
    </location>
    <ligand>
        <name>Ca(2+)</name>
        <dbReference type="ChEBI" id="CHEBI:29108"/>
    </ligand>
</feature>
<dbReference type="Pfam" id="PF01532">
    <property type="entry name" value="Glyco_hydro_47"/>
    <property type="match status" value="1"/>
</dbReference>
<proteinExistence type="inferred from homology"/>
<feature type="active site" description="Proton donor" evidence="5">
    <location>
        <position position="132"/>
    </location>
</feature>
<accession>A0AAN7YN96</accession>
<keyword evidence="3" id="KW-0256">Endoplasmic reticulum</keyword>
<keyword evidence="6" id="KW-0479">Metal-binding</keyword>
<feature type="active site" evidence="5">
    <location>
        <position position="306"/>
    </location>
</feature>
<keyword evidence="7" id="KW-0326">Glycosidase</keyword>
<dbReference type="PANTHER" id="PTHR45679:SF5">
    <property type="entry name" value="ER DEGRADATION-ENHANCING ALPHA-MANNOSIDASE-LIKE PROTEIN 1"/>
    <property type="match status" value="1"/>
</dbReference>
<dbReference type="GO" id="GO:0044322">
    <property type="term" value="C:endoplasmic reticulum quality control compartment"/>
    <property type="evidence" value="ECO:0007669"/>
    <property type="project" value="GOC"/>
</dbReference>
<dbReference type="GO" id="GO:0016020">
    <property type="term" value="C:membrane"/>
    <property type="evidence" value="ECO:0007669"/>
    <property type="project" value="InterPro"/>
</dbReference>
<evidence type="ECO:0000256" key="2">
    <source>
        <dbReference type="ARBA" id="ARBA00007658"/>
    </source>
</evidence>
<dbReference type="GO" id="GO:1904380">
    <property type="term" value="P:endoplasmic reticulum mannose trimming"/>
    <property type="evidence" value="ECO:0007669"/>
    <property type="project" value="InterPro"/>
</dbReference>
<comment type="caution">
    <text evidence="8">The sequence shown here is derived from an EMBL/GenBank/DDBJ whole genome shotgun (WGS) entry which is preliminary data.</text>
</comment>
<comment type="subcellular location">
    <subcellularLocation>
        <location evidence="1">Endoplasmic reticulum</location>
    </subcellularLocation>
</comment>
<evidence type="ECO:0000313" key="9">
    <source>
        <dbReference type="Proteomes" id="UP001310890"/>
    </source>
</evidence>
<keyword evidence="6" id="KW-0106">Calcium</keyword>
<evidence type="ECO:0000256" key="3">
    <source>
        <dbReference type="ARBA" id="ARBA00022824"/>
    </source>
</evidence>
<keyword evidence="4" id="KW-0325">Glycoprotein</keyword>
<comment type="cofactor">
    <cofactor evidence="6">
        <name>Ca(2+)</name>
        <dbReference type="ChEBI" id="CHEBI:29108"/>
    </cofactor>
</comment>
<dbReference type="InterPro" id="IPR012341">
    <property type="entry name" value="6hp_glycosidase-like_sf"/>
</dbReference>
<dbReference type="PANTHER" id="PTHR45679">
    <property type="entry name" value="ER DEGRADATION-ENHANCING ALPHA-MANNOSIDASE-LIKE PROTEIN 2"/>
    <property type="match status" value="1"/>
</dbReference>